<keyword evidence="5" id="KW-0378">Hydrolase</keyword>
<evidence type="ECO:0000256" key="5">
    <source>
        <dbReference type="ARBA" id="ARBA00022801"/>
    </source>
</evidence>
<dbReference type="InterPro" id="IPR002716">
    <property type="entry name" value="PIN_dom"/>
</dbReference>
<keyword evidence="10" id="KW-1185">Reference proteome</keyword>
<dbReference type="PANTHER" id="PTHR33653">
    <property type="entry name" value="RIBONUCLEASE VAPC2"/>
    <property type="match status" value="1"/>
</dbReference>
<keyword evidence="6" id="KW-0460">Magnesium</keyword>
<name>A0A1I2XTH4_9BACT</name>
<accession>A0A1I2XTH4</accession>
<evidence type="ECO:0000256" key="2">
    <source>
        <dbReference type="ARBA" id="ARBA00022649"/>
    </source>
</evidence>
<dbReference type="GO" id="GO:0046872">
    <property type="term" value="F:metal ion binding"/>
    <property type="evidence" value="ECO:0007669"/>
    <property type="project" value="UniProtKB-KW"/>
</dbReference>
<dbReference type="EMBL" id="FOPC01000023">
    <property type="protein sequence ID" value="SFH16808.1"/>
    <property type="molecule type" value="Genomic_DNA"/>
</dbReference>
<evidence type="ECO:0000256" key="1">
    <source>
        <dbReference type="ARBA" id="ARBA00001946"/>
    </source>
</evidence>
<keyword evidence="2" id="KW-1277">Toxin-antitoxin system</keyword>
<proteinExistence type="inferred from homology"/>
<evidence type="ECO:0000313" key="10">
    <source>
        <dbReference type="Proteomes" id="UP000199642"/>
    </source>
</evidence>
<evidence type="ECO:0000256" key="6">
    <source>
        <dbReference type="ARBA" id="ARBA00022842"/>
    </source>
</evidence>
<comment type="cofactor">
    <cofactor evidence="1">
        <name>Mg(2+)</name>
        <dbReference type="ChEBI" id="CHEBI:18420"/>
    </cofactor>
</comment>
<dbReference type="CDD" id="cd09881">
    <property type="entry name" value="PIN_VapC4-5_FitB-like"/>
    <property type="match status" value="1"/>
</dbReference>
<dbReference type="PANTHER" id="PTHR33653:SF1">
    <property type="entry name" value="RIBONUCLEASE VAPC2"/>
    <property type="match status" value="1"/>
</dbReference>
<dbReference type="RefSeq" id="WP_245753084.1">
    <property type="nucleotide sequence ID" value="NZ_FOPC01000023.1"/>
</dbReference>
<evidence type="ECO:0000256" key="7">
    <source>
        <dbReference type="ARBA" id="ARBA00038093"/>
    </source>
</evidence>
<keyword evidence="4" id="KW-0479">Metal-binding</keyword>
<dbReference type="STRING" id="435880.SAMN04487988_12315"/>
<feature type="domain" description="PIN" evidence="8">
    <location>
        <begin position="6"/>
        <end position="124"/>
    </location>
</feature>
<dbReference type="Proteomes" id="UP000199642">
    <property type="component" value="Unassembled WGS sequence"/>
</dbReference>
<dbReference type="SUPFAM" id="SSF88723">
    <property type="entry name" value="PIN domain-like"/>
    <property type="match status" value="1"/>
</dbReference>
<dbReference type="InterPro" id="IPR029060">
    <property type="entry name" value="PIN-like_dom_sf"/>
</dbReference>
<gene>
    <name evidence="9" type="ORF">SAMN04487988_12315</name>
</gene>
<organism evidence="9 10">
    <name type="scientific">Algoriphagus hitonicola</name>
    <dbReference type="NCBI Taxonomy" id="435880"/>
    <lineage>
        <taxon>Bacteria</taxon>
        <taxon>Pseudomonadati</taxon>
        <taxon>Bacteroidota</taxon>
        <taxon>Cytophagia</taxon>
        <taxon>Cytophagales</taxon>
        <taxon>Cyclobacteriaceae</taxon>
        <taxon>Algoriphagus</taxon>
    </lineage>
</organism>
<evidence type="ECO:0000313" key="9">
    <source>
        <dbReference type="EMBL" id="SFH16808.1"/>
    </source>
</evidence>
<keyword evidence="3" id="KW-0540">Nuclease</keyword>
<reference evidence="10" key="1">
    <citation type="submission" date="2016-10" db="EMBL/GenBank/DDBJ databases">
        <authorList>
            <person name="Varghese N."/>
            <person name="Submissions S."/>
        </authorList>
    </citation>
    <scope>NUCLEOTIDE SEQUENCE [LARGE SCALE GENOMIC DNA]</scope>
    <source>
        <strain evidence="10">DSM 19315</strain>
    </source>
</reference>
<protein>
    <recommendedName>
        <fullName evidence="8">PIN domain-containing protein</fullName>
    </recommendedName>
</protein>
<comment type="similarity">
    <text evidence="7">Belongs to the PINc/VapC protein family.</text>
</comment>
<dbReference type="AlphaFoldDB" id="A0A1I2XTH4"/>
<evidence type="ECO:0000256" key="3">
    <source>
        <dbReference type="ARBA" id="ARBA00022722"/>
    </source>
</evidence>
<evidence type="ECO:0000259" key="8">
    <source>
        <dbReference type="Pfam" id="PF01850"/>
    </source>
</evidence>
<dbReference type="GO" id="GO:0016787">
    <property type="term" value="F:hydrolase activity"/>
    <property type="evidence" value="ECO:0007669"/>
    <property type="project" value="UniProtKB-KW"/>
</dbReference>
<dbReference type="Pfam" id="PF01850">
    <property type="entry name" value="PIN"/>
    <property type="match status" value="1"/>
</dbReference>
<dbReference type="GO" id="GO:0004518">
    <property type="term" value="F:nuclease activity"/>
    <property type="evidence" value="ECO:0007669"/>
    <property type="project" value="UniProtKB-KW"/>
</dbReference>
<sequence>METKIIYLDSGVLIEYFRKKDKSKSKLFLLSQKYQIVKVSSITYYEILLGSTEKQIEFWNEFFEKVEVLSFDQKAGLIASKIYKQLKKENKLIAIADILIAAVALANELDIATLNRKHFERIDGLSLIDVEMLKS</sequence>
<dbReference type="InterPro" id="IPR050556">
    <property type="entry name" value="Type_II_TA_system_RNase"/>
</dbReference>
<evidence type="ECO:0000256" key="4">
    <source>
        <dbReference type="ARBA" id="ARBA00022723"/>
    </source>
</evidence>
<dbReference type="Gene3D" id="3.40.50.1010">
    <property type="entry name" value="5'-nuclease"/>
    <property type="match status" value="1"/>
</dbReference>